<evidence type="ECO:0000256" key="4">
    <source>
        <dbReference type="ARBA" id="ARBA00022692"/>
    </source>
</evidence>
<dbReference type="GO" id="GO:0043772">
    <property type="term" value="F:acyl-phosphate glycerol-3-phosphate acyltransferase activity"/>
    <property type="evidence" value="ECO:0007669"/>
    <property type="project" value="InterPro"/>
</dbReference>
<keyword evidence="8" id="KW-0594">Phospholipid biosynthesis</keyword>
<dbReference type="RefSeq" id="WP_036815555.1">
    <property type="nucleotide sequence ID" value="NZ_AVBF01000003.1"/>
</dbReference>
<evidence type="ECO:0000256" key="3">
    <source>
        <dbReference type="ARBA" id="ARBA00022679"/>
    </source>
</evidence>
<evidence type="ECO:0000313" key="12">
    <source>
        <dbReference type="Proteomes" id="UP000030147"/>
    </source>
</evidence>
<sequence>MNILIICLLSYLSGSFTGAYYVVKSSIGEDIRHHFSGNVGATNAGRLLGKKGFLYALLIDALKVIIPLSIIRYITNGDEVTMLLGALFLILGHVYPVFLRFQGGKGIVAFLASSLVLSPITIGVMAISMGIMYVGSKKYKLSGFLAISTIPVSSYLFGDSLTLSIGLLVLLIFVLCMHVT</sequence>
<dbReference type="AlphaFoldDB" id="A0A0A2TFE3"/>
<keyword evidence="1" id="KW-1003">Cell membrane</keyword>
<name>A0A0A2TFE3_9BACI</name>
<dbReference type="GO" id="GO:0005886">
    <property type="term" value="C:plasma membrane"/>
    <property type="evidence" value="ECO:0007669"/>
    <property type="project" value="InterPro"/>
</dbReference>
<dbReference type="STRING" id="1385514.N782_15040"/>
<evidence type="ECO:0000256" key="7">
    <source>
        <dbReference type="ARBA" id="ARBA00023136"/>
    </source>
</evidence>
<evidence type="ECO:0000313" key="11">
    <source>
        <dbReference type="EMBL" id="KGP74274.1"/>
    </source>
</evidence>
<comment type="caution">
    <text evidence="11">The sequence shown here is derived from an EMBL/GenBank/DDBJ whole genome shotgun (WGS) entry which is preliminary data.</text>
</comment>
<dbReference type="PANTHER" id="PTHR30309">
    <property type="entry name" value="INNER MEMBRANE PROTEIN YGIH"/>
    <property type="match status" value="1"/>
</dbReference>
<feature type="transmembrane region" description="Helical" evidence="10">
    <location>
        <begin position="163"/>
        <end position="179"/>
    </location>
</feature>
<keyword evidence="6" id="KW-0443">Lipid metabolism</keyword>
<gene>
    <name evidence="11" type="ORF">N782_15040</name>
</gene>
<keyword evidence="4 10" id="KW-0812">Transmembrane</keyword>
<evidence type="ECO:0000256" key="5">
    <source>
        <dbReference type="ARBA" id="ARBA00022989"/>
    </source>
</evidence>
<protein>
    <recommendedName>
        <fullName evidence="13">Acyl-phosphate glycerol 3-phosphate acyltransferase</fullName>
    </recommendedName>
</protein>
<feature type="transmembrane region" description="Helical" evidence="10">
    <location>
        <begin position="107"/>
        <end position="127"/>
    </location>
</feature>
<keyword evidence="2" id="KW-0444">Lipid biosynthesis</keyword>
<reference evidence="11 12" key="1">
    <citation type="journal article" date="2015" name="Stand. Genomic Sci.">
        <title>High quality draft genome sequence of the moderately halophilic bacterium Pontibacillus yanchengensis Y32(T) and comparison among Pontibacillus genomes.</title>
        <authorList>
            <person name="Huang J."/>
            <person name="Qiao Z.X."/>
            <person name="Tang J.W."/>
            <person name="Wang G."/>
        </authorList>
    </citation>
    <scope>NUCLEOTIDE SEQUENCE [LARGE SCALE GENOMIC DNA]</scope>
    <source>
        <strain evidence="11 12">Y32</strain>
    </source>
</reference>
<dbReference type="eggNOG" id="COG0344">
    <property type="taxonomic scope" value="Bacteria"/>
</dbReference>
<evidence type="ECO:0000256" key="6">
    <source>
        <dbReference type="ARBA" id="ARBA00023098"/>
    </source>
</evidence>
<evidence type="ECO:0008006" key="13">
    <source>
        <dbReference type="Google" id="ProtNLM"/>
    </source>
</evidence>
<keyword evidence="12" id="KW-1185">Reference proteome</keyword>
<dbReference type="OrthoDB" id="9777124at2"/>
<dbReference type="SMART" id="SM01207">
    <property type="entry name" value="G3P_acyltransf"/>
    <property type="match status" value="1"/>
</dbReference>
<dbReference type="EMBL" id="AVBF01000003">
    <property type="protein sequence ID" value="KGP74274.1"/>
    <property type="molecule type" value="Genomic_DNA"/>
</dbReference>
<proteinExistence type="predicted"/>
<dbReference type="Proteomes" id="UP000030147">
    <property type="component" value="Unassembled WGS sequence"/>
</dbReference>
<dbReference type="InterPro" id="IPR003811">
    <property type="entry name" value="G3P_acylTferase_PlsY"/>
</dbReference>
<organism evidence="11 12">
    <name type="scientific">Pontibacillus yanchengensis Y32</name>
    <dbReference type="NCBI Taxonomy" id="1385514"/>
    <lineage>
        <taxon>Bacteria</taxon>
        <taxon>Bacillati</taxon>
        <taxon>Bacillota</taxon>
        <taxon>Bacilli</taxon>
        <taxon>Bacillales</taxon>
        <taxon>Bacillaceae</taxon>
        <taxon>Pontibacillus</taxon>
    </lineage>
</organism>
<keyword evidence="5 10" id="KW-1133">Transmembrane helix</keyword>
<dbReference type="GO" id="GO:0008654">
    <property type="term" value="P:phospholipid biosynthetic process"/>
    <property type="evidence" value="ECO:0007669"/>
    <property type="project" value="UniProtKB-KW"/>
</dbReference>
<keyword evidence="3" id="KW-0808">Transferase</keyword>
<feature type="transmembrane region" description="Helical" evidence="10">
    <location>
        <begin position="53"/>
        <end position="74"/>
    </location>
</feature>
<evidence type="ECO:0000256" key="8">
    <source>
        <dbReference type="ARBA" id="ARBA00023209"/>
    </source>
</evidence>
<dbReference type="Pfam" id="PF02660">
    <property type="entry name" value="G3P_acyltransf"/>
    <property type="match status" value="1"/>
</dbReference>
<evidence type="ECO:0000256" key="10">
    <source>
        <dbReference type="SAM" id="Phobius"/>
    </source>
</evidence>
<keyword evidence="9" id="KW-1208">Phospholipid metabolism</keyword>
<evidence type="ECO:0000256" key="1">
    <source>
        <dbReference type="ARBA" id="ARBA00022475"/>
    </source>
</evidence>
<evidence type="ECO:0000256" key="9">
    <source>
        <dbReference type="ARBA" id="ARBA00023264"/>
    </source>
</evidence>
<accession>A0A0A2TFE3</accession>
<dbReference type="PANTHER" id="PTHR30309:SF0">
    <property type="entry name" value="GLYCEROL-3-PHOSPHATE ACYLTRANSFERASE-RELATED"/>
    <property type="match status" value="1"/>
</dbReference>
<evidence type="ECO:0000256" key="2">
    <source>
        <dbReference type="ARBA" id="ARBA00022516"/>
    </source>
</evidence>
<feature type="transmembrane region" description="Helical" evidence="10">
    <location>
        <begin position="81"/>
        <end position="101"/>
    </location>
</feature>
<keyword evidence="7 10" id="KW-0472">Membrane</keyword>